<feature type="transmembrane region" description="Helical" evidence="1">
    <location>
        <begin position="57"/>
        <end position="75"/>
    </location>
</feature>
<dbReference type="EMBL" id="JAXCGZ010005824">
    <property type="protein sequence ID" value="KAK7080677.1"/>
    <property type="molecule type" value="Genomic_DNA"/>
</dbReference>
<accession>A0AAN9ADS5</accession>
<gene>
    <name evidence="2" type="ORF">SK128_023011</name>
</gene>
<protein>
    <submittedName>
        <fullName evidence="2">Uncharacterized protein</fullName>
    </submittedName>
</protein>
<reference evidence="2 3" key="1">
    <citation type="submission" date="2023-11" db="EMBL/GenBank/DDBJ databases">
        <title>Halocaridina rubra genome assembly.</title>
        <authorList>
            <person name="Smith C."/>
        </authorList>
    </citation>
    <scope>NUCLEOTIDE SEQUENCE [LARGE SCALE GENOMIC DNA]</scope>
    <source>
        <strain evidence="2">EP-1</strain>
        <tissue evidence="2">Whole</tissue>
    </source>
</reference>
<comment type="caution">
    <text evidence="2">The sequence shown here is derived from an EMBL/GenBank/DDBJ whole genome shotgun (WGS) entry which is preliminary data.</text>
</comment>
<organism evidence="2 3">
    <name type="scientific">Halocaridina rubra</name>
    <name type="common">Hawaiian red shrimp</name>
    <dbReference type="NCBI Taxonomy" id="373956"/>
    <lineage>
        <taxon>Eukaryota</taxon>
        <taxon>Metazoa</taxon>
        <taxon>Ecdysozoa</taxon>
        <taxon>Arthropoda</taxon>
        <taxon>Crustacea</taxon>
        <taxon>Multicrustacea</taxon>
        <taxon>Malacostraca</taxon>
        <taxon>Eumalacostraca</taxon>
        <taxon>Eucarida</taxon>
        <taxon>Decapoda</taxon>
        <taxon>Pleocyemata</taxon>
        <taxon>Caridea</taxon>
        <taxon>Atyoidea</taxon>
        <taxon>Atyidae</taxon>
        <taxon>Halocaridina</taxon>
    </lineage>
</organism>
<sequence>MAKAPLGKFSPEGHERGKGFRWVESIKANALTGLQHRAPELSSLFAREYISLSKMKFVSLVFALILVVSAIFTTTNADPVADPEPFKKLKKLFKKGKKGGGFGGGHYRPVHYVPVHHGYGGGYGGHGGGYGGGYGGGHGGFGGGFGGGYGGYGR</sequence>
<dbReference type="Proteomes" id="UP001381693">
    <property type="component" value="Unassembled WGS sequence"/>
</dbReference>
<evidence type="ECO:0000313" key="3">
    <source>
        <dbReference type="Proteomes" id="UP001381693"/>
    </source>
</evidence>
<name>A0AAN9ADS5_HALRR</name>
<proteinExistence type="predicted"/>
<keyword evidence="1" id="KW-0812">Transmembrane</keyword>
<dbReference type="AlphaFoldDB" id="A0AAN9ADS5"/>
<keyword evidence="1" id="KW-1133">Transmembrane helix</keyword>
<evidence type="ECO:0000256" key="1">
    <source>
        <dbReference type="SAM" id="Phobius"/>
    </source>
</evidence>
<evidence type="ECO:0000313" key="2">
    <source>
        <dbReference type="EMBL" id="KAK7080677.1"/>
    </source>
</evidence>
<keyword evidence="1" id="KW-0472">Membrane</keyword>
<keyword evidence="3" id="KW-1185">Reference proteome</keyword>